<accession>A0ABT5X5S9</accession>
<keyword evidence="3" id="KW-1185">Reference proteome</keyword>
<dbReference type="Proteomes" id="UP001220010">
    <property type="component" value="Unassembled WGS sequence"/>
</dbReference>
<dbReference type="InterPro" id="IPR015166">
    <property type="entry name" value="DUF1922"/>
</dbReference>
<dbReference type="EMBL" id="JARFPK010000007">
    <property type="protein sequence ID" value="MDF0590055.1"/>
    <property type="molecule type" value="Genomic_DNA"/>
</dbReference>
<comment type="caution">
    <text evidence="2">The sequence shown here is derived from an EMBL/GenBank/DDBJ whole genome shotgun (WGS) entry which is preliminary data.</text>
</comment>
<feature type="domain" description="DUF1922" evidence="1">
    <location>
        <begin position="1"/>
        <end position="56"/>
    </location>
</feature>
<evidence type="ECO:0000259" key="1">
    <source>
        <dbReference type="Pfam" id="PF09082"/>
    </source>
</evidence>
<gene>
    <name evidence="2" type="ORF">P0O15_02530</name>
</gene>
<dbReference type="SUPFAM" id="SSF57821">
    <property type="entry name" value="Hypothetical protein MTH1184"/>
    <property type="match status" value="1"/>
</dbReference>
<evidence type="ECO:0000313" key="3">
    <source>
        <dbReference type="Proteomes" id="UP001220010"/>
    </source>
</evidence>
<dbReference type="InterPro" id="IPR036304">
    <property type="entry name" value="MTH1184"/>
</dbReference>
<dbReference type="RefSeq" id="WP_316965816.1">
    <property type="nucleotide sequence ID" value="NZ_JARFPK010000007.1"/>
</dbReference>
<reference evidence="2 3" key="1">
    <citation type="submission" date="2023-03" db="EMBL/GenBank/DDBJ databases">
        <title>WGS of Methanotrichaceae archaeon Mx.</title>
        <authorList>
            <person name="Sorokin D.Y."/>
            <person name="Merkel A.Y."/>
        </authorList>
    </citation>
    <scope>NUCLEOTIDE SEQUENCE [LARGE SCALE GENOMIC DNA]</scope>
    <source>
        <strain evidence="2 3">Mx</strain>
    </source>
</reference>
<organism evidence="2 3">
    <name type="scientific">Candidatus Methanocrinis natronophilus</name>
    <dbReference type="NCBI Taxonomy" id="3033396"/>
    <lineage>
        <taxon>Archaea</taxon>
        <taxon>Methanobacteriati</taxon>
        <taxon>Methanobacteriota</taxon>
        <taxon>Stenosarchaea group</taxon>
        <taxon>Methanomicrobia</taxon>
        <taxon>Methanotrichales</taxon>
        <taxon>Methanotrichaceae</taxon>
        <taxon>Methanocrinis</taxon>
    </lineage>
</organism>
<dbReference type="Pfam" id="PF09082">
    <property type="entry name" value="DUF1922"/>
    <property type="match status" value="1"/>
</dbReference>
<protein>
    <submittedName>
        <fullName evidence="2">DUF1922 domain-containing protein</fullName>
    </submittedName>
</protein>
<proteinExistence type="predicted"/>
<dbReference type="Gene3D" id="3.90.820.10">
    <property type="entry name" value="Structural Genomics, Unknown Function 30-nov-00 1gh9 Mol_id"/>
    <property type="match status" value="1"/>
</dbReference>
<name>A0ABT5X5S9_9EURY</name>
<evidence type="ECO:0000313" key="2">
    <source>
        <dbReference type="EMBL" id="MDF0590055.1"/>
    </source>
</evidence>
<sequence length="69" mass="7590">MYLIFRCAGCGRHLYAEERTATRTCPCGKRIALNRAVIISRAQDEREAGDLVRALQMGGRDMTGFSPAG</sequence>